<feature type="compositionally biased region" description="Basic residues" evidence="1">
    <location>
        <begin position="184"/>
        <end position="211"/>
    </location>
</feature>
<dbReference type="SUPFAM" id="SSF52047">
    <property type="entry name" value="RNI-like"/>
    <property type="match status" value="1"/>
</dbReference>
<feature type="compositionally biased region" description="Low complexity" evidence="1">
    <location>
        <begin position="52"/>
        <end position="61"/>
    </location>
</feature>
<dbReference type="InterPro" id="IPR032675">
    <property type="entry name" value="LRR_dom_sf"/>
</dbReference>
<dbReference type="InterPro" id="IPR052109">
    <property type="entry name" value="SRRM_Domain-Containing"/>
</dbReference>
<gene>
    <name evidence="3" type="ORF">SLS58_001974</name>
</gene>
<feature type="compositionally biased region" description="Low complexity" evidence="1">
    <location>
        <begin position="739"/>
        <end position="751"/>
    </location>
</feature>
<dbReference type="Pfam" id="PF12937">
    <property type="entry name" value="F-box-like"/>
    <property type="match status" value="1"/>
</dbReference>
<evidence type="ECO:0000256" key="1">
    <source>
        <dbReference type="SAM" id="MobiDB-lite"/>
    </source>
</evidence>
<keyword evidence="4" id="KW-1185">Reference proteome</keyword>
<dbReference type="InterPro" id="IPR001810">
    <property type="entry name" value="F-box_dom"/>
</dbReference>
<feature type="compositionally biased region" description="Basic and acidic residues" evidence="1">
    <location>
        <begin position="130"/>
        <end position="141"/>
    </location>
</feature>
<dbReference type="PROSITE" id="PS51450">
    <property type="entry name" value="LRR"/>
    <property type="match status" value="1"/>
</dbReference>
<dbReference type="Proteomes" id="UP001521184">
    <property type="component" value="Unassembled WGS sequence"/>
</dbReference>
<sequence length="836" mass="94732">MATATRATAARAGRKRSRISYREPSTSEAEDTNASDGEEEATASARKRMRRAPAAPQSQPQEANTRSGRRAIREDHAPARNASTPPPKRSRSHGLLSASPEVPTKLRRLPEKSYHLPSAGESDGDTNGNEDSREEGAEPLRPRRTGRLRIQRSLSGAHLRRELAPVYTETNSEDTGDVSERRGGRARNSRRLGPKRVTRSAAAKHPRRIPQPKKPADPRPASTKETAALESDGVIPDWANLPYEVLLQVFRFASDPLHDEDFSPTPNIPWLASAARVCKSFLEPALTALYRCPPLVTVEKPHKLLDLLSDTTANRCINYNVKIRRLEFDAPSTLAYTWAGRQFEIGDLIPFTPQLTELLIVHPQDRPPFRTLNRPGRWHYSQAIFTSLAASKIRLKSWNWNSIFRTRDHDLFWMGGVHQLEAFQRLEHLSLFNFGPESFAVVTNEDGTEYSGRTSQQVLADNLALLPELKSLSFESCQVLDGDFLPLLKENLQNLAVTNCHHVTSEILRDFLISHGSQLESLILNHNQALDISFLPDLKRACPKLQVLKMDLNYFDSHDTFRDSEPKYIDLLKDDEIPSWPVTLEIIELNQLRQWTSEAAENFFSSLLDSAEELPQLRRLVLKAILNIGWRDRATFRDKWIGRLQRVFLRKSYPPNSHLMSGKRWRMLKESTLPTPDDSPPKGVGRLRHVAVTPRAKDKLPLQSAEEENAHHSGDENQDDSSAPARHLRPRRAVATNYSADDSSTSSSLSSEAEHSSLEDDDQRQTSDDNGDGSKDWRRSQEKFIQGMCEIVDIRIDNLRPREEQFNENDFLDSEVSGDEDWNGEDNFGVDDRYAW</sequence>
<evidence type="ECO:0000313" key="3">
    <source>
        <dbReference type="EMBL" id="KAL1648794.1"/>
    </source>
</evidence>
<organism evidence="3 4">
    <name type="scientific">Diplodia intermedia</name>
    <dbReference type="NCBI Taxonomy" id="856260"/>
    <lineage>
        <taxon>Eukaryota</taxon>
        <taxon>Fungi</taxon>
        <taxon>Dikarya</taxon>
        <taxon>Ascomycota</taxon>
        <taxon>Pezizomycotina</taxon>
        <taxon>Dothideomycetes</taxon>
        <taxon>Dothideomycetes incertae sedis</taxon>
        <taxon>Botryosphaeriales</taxon>
        <taxon>Botryosphaeriaceae</taxon>
        <taxon>Diplodia</taxon>
    </lineage>
</organism>
<feature type="domain" description="F-box" evidence="2">
    <location>
        <begin position="238"/>
        <end position="291"/>
    </location>
</feature>
<dbReference type="PANTHER" id="PTHR34755:SF4">
    <property type="entry name" value="F-BOX DOMAIN-CONTAINING PROTEIN"/>
    <property type="match status" value="1"/>
</dbReference>
<feature type="compositionally biased region" description="Basic and acidic residues" evidence="1">
    <location>
        <begin position="752"/>
        <end position="778"/>
    </location>
</feature>
<comment type="caution">
    <text evidence="3">The sequence shown here is derived from an EMBL/GenBank/DDBJ whole genome shotgun (WGS) entry which is preliminary data.</text>
</comment>
<dbReference type="InterPro" id="IPR001611">
    <property type="entry name" value="Leu-rich_rpt"/>
</dbReference>
<feature type="compositionally biased region" description="Low complexity" evidence="1">
    <location>
        <begin position="1"/>
        <end position="11"/>
    </location>
</feature>
<feature type="region of interest" description="Disordered" evidence="1">
    <location>
        <begin position="799"/>
        <end position="836"/>
    </location>
</feature>
<feature type="region of interest" description="Disordered" evidence="1">
    <location>
        <begin position="692"/>
        <end position="778"/>
    </location>
</feature>
<dbReference type="Gene3D" id="3.80.10.10">
    <property type="entry name" value="Ribonuclease Inhibitor"/>
    <property type="match status" value="1"/>
</dbReference>
<proteinExistence type="predicted"/>
<evidence type="ECO:0000313" key="4">
    <source>
        <dbReference type="Proteomes" id="UP001521184"/>
    </source>
</evidence>
<feature type="compositionally biased region" description="Acidic residues" evidence="1">
    <location>
        <begin position="28"/>
        <end position="41"/>
    </location>
</feature>
<evidence type="ECO:0000259" key="2">
    <source>
        <dbReference type="Pfam" id="PF12937"/>
    </source>
</evidence>
<name>A0ABR3U1D2_9PEZI</name>
<accession>A0ABR3U1D2</accession>
<feature type="region of interest" description="Disordered" evidence="1">
    <location>
        <begin position="1"/>
        <end position="229"/>
    </location>
</feature>
<dbReference type="EMBL" id="JAKEKT020000008">
    <property type="protein sequence ID" value="KAL1648794.1"/>
    <property type="molecule type" value="Genomic_DNA"/>
</dbReference>
<feature type="compositionally biased region" description="Acidic residues" evidence="1">
    <location>
        <begin position="806"/>
        <end position="824"/>
    </location>
</feature>
<reference evidence="3 4" key="1">
    <citation type="journal article" date="2023" name="Plant Dis.">
        <title>First Report of Diplodia intermedia Causing Canker and Dieback Diseases on Apple Trees in Canada.</title>
        <authorList>
            <person name="Ellouze W."/>
            <person name="Ilyukhin E."/>
            <person name="Sulman M."/>
            <person name="Ali S."/>
        </authorList>
    </citation>
    <scope>NUCLEOTIDE SEQUENCE [LARGE SCALE GENOMIC DNA]</scope>
    <source>
        <strain evidence="3 4">M45-28</strain>
    </source>
</reference>
<protein>
    <recommendedName>
        <fullName evidence="2">F-box domain-containing protein</fullName>
    </recommendedName>
</protein>
<dbReference type="PANTHER" id="PTHR34755">
    <property type="entry name" value="SERINE/ARGININE REPETITIVE MATRIX PROTEIN 3-RELATED"/>
    <property type="match status" value="1"/>
</dbReference>